<dbReference type="CDD" id="cd16922">
    <property type="entry name" value="HATPase_EvgS-ArcB-TorS-like"/>
    <property type="match status" value="1"/>
</dbReference>
<evidence type="ECO:0000313" key="7">
    <source>
        <dbReference type="EMBL" id="MCG2576828.1"/>
    </source>
</evidence>
<dbReference type="Pfam" id="PF00512">
    <property type="entry name" value="HisKA"/>
    <property type="match status" value="1"/>
</dbReference>
<dbReference type="InterPro" id="IPR004358">
    <property type="entry name" value="Sig_transdc_His_kin-like_C"/>
</dbReference>
<dbReference type="InterPro" id="IPR036097">
    <property type="entry name" value="HisK_dim/P_sf"/>
</dbReference>
<feature type="domain" description="Response regulatory" evidence="6">
    <location>
        <begin position="537"/>
        <end position="653"/>
    </location>
</feature>
<dbReference type="PANTHER" id="PTHR45339">
    <property type="entry name" value="HYBRID SIGNAL TRANSDUCTION HISTIDINE KINASE J"/>
    <property type="match status" value="1"/>
</dbReference>
<evidence type="ECO:0000256" key="4">
    <source>
        <dbReference type="PROSITE-ProRule" id="PRU00169"/>
    </source>
</evidence>
<dbReference type="Pfam" id="PF11845">
    <property type="entry name" value="Tll0287-like"/>
    <property type="match status" value="1"/>
</dbReference>
<dbReference type="CDD" id="cd17546">
    <property type="entry name" value="REC_hyHK_CKI1_RcsC-like"/>
    <property type="match status" value="1"/>
</dbReference>
<dbReference type="Gene3D" id="3.30.565.10">
    <property type="entry name" value="Histidine kinase-like ATPase, C-terminal domain"/>
    <property type="match status" value="1"/>
</dbReference>
<comment type="catalytic activity">
    <reaction evidence="1">
        <text>ATP + protein L-histidine = ADP + protein N-phospho-L-histidine.</text>
        <dbReference type="EC" id="2.7.13.3"/>
    </reaction>
</comment>
<dbReference type="GO" id="GO:0005524">
    <property type="term" value="F:ATP binding"/>
    <property type="evidence" value="ECO:0007669"/>
    <property type="project" value="UniProtKB-KW"/>
</dbReference>
<dbReference type="InterPro" id="IPR003661">
    <property type="entry name" value="HisK_dim/P_dom"/>
</dbReference>
<dbReference type="EC" id="2.7.13.3" evidence="2"/>
<keyword evidence="3 4" id="KW-0597">Phosphoprotein</keyword>
<sequence length="657" mass="72465">MAENKLRGRLFLLAIVLWTGTVGFSMFWNLNNAEQQTMNMAYAAARASLNKDITFRRWGTMHGGVYVPITETQKSVPWLSHVPGRDVTTTDGHQLTLLNPASMLRQMMDLYAVSYGVRGRITGLRYLNPDNAPDDWEKNQLERFSRLETEEVWDVTNIDGKPHLRYLRAMFMEPGCDKCHGILGYKTGDLRGATGLNLPLAPYLQQIAETQFGLGATHITIWLMGLVGIFWGHWLGISRAREREAAQRELERHRDDLESQVAERTAALSESMRAAEAASRAKSAFLANMSHEIRTPLNAITGGLHLLRRNGLQDGQREHLAKIDTASRHLLDLINGVLDLSKIEAGKFVFATAPLSVRQVVANLLSMQKERASDKGLALDVEVDPGIPENLIGDGARLQQALLNYVSNALKFTEAGHVRLRVSPIEQTADDVLLRFEVEDTGIGIAAEDMASLFSEFEQIDNSSTRRHRGTGLGLAITRKFAQMMGGDVGVHSELGKGSLFWFTARFAIDRAVRGAVPAIDACEIARRLTEAGRGKRLLLVEDDALNREIALSMLDEVGLTADIAANGREAVTAAGKRVYDAILMDMQMPLMDGLEATRAIRAMPACTEVPIIAMTANAFEEDRQCCIAAGMDDFVAKPVEPQLLFAALLRCLSPST</sequence>
<dbReference type="Proteomes" id="UP001165384">
    <property type="component" value="Unassembled WGS sequence"/>
</dbReference>
<dbReference type="InterPro" id="IPR021796">
    <property type="entry name" value="Tll0287-like_dom"/>
</dbReference>
<evidence type="ECO:0000256" key="3">
    <source>
        <dbReference type="ARBA" id="ARBA00022553"/>
    </source>
</evidence>
<dbReference type="Pfam" id="PF00072">
    <property type="entry name" value="Response_reg"/>
    <property type="match status" value="1"/>
</dbReference>
<dbReference type="InterPro" id="IPR003594">
    <property type="entry name" value="HATPase_dom"/>
</dbReference>
<dbReference type="PRINTS" id="PR00344">
    <property type="entry name" value="BCTRLSENSOR"/>
</dbReference>
<organism evidence="7 8">
    <name type="scientific">Dechloromonas hankyongensis</name>
    <dbReference type="NCBI Taxonomy" id="2908002"/>
    <lineage>
        <taxon>Bacteria</taxon>
        <taxon>Pseudomonadati</taxon>
        <taxon>Pseudomonadota</taxon>
        <taxon>Betaproteobacteria</taxon>
        <taxon>Rhodocyclales</taxon>
        <taxon>Azonexaceae</taxon>
        <taxon>Dechloromonas</taxon>
    </lineage>
</organism>
<dbReference type="Pfam" id="PF02518">
    <property type="entry name" value="HATPase_c"/>
    <property type="match status" value="1"/>
</dbReference>
<dbReference type="SMART" id="SM00387">
    <property type="entry name" value="HATPase_c"/>
    <property type="match status" value="1"/>
</dbReference>
<evidence type="ECO:0000313" key="8">
    <source>
        <dbReference type="Proteomes" id="UP001165384"/>
    </source>
</evidence>
<keyword evidence="7" id="KW-0067">ATP-binding</keyword>
<protein>
    <recommendedName>
        <fullName evidence="2">histidine kinase</fullName>
        <ecNumber evidence="2">2.7.13.3</ecNumber>
    </recommendedName>
</protein>
<accession>A0ABS9K0Z7</accession>
<dbReference type="InterPro" id="IPR036890">
    <property type="entry name" value="HATPase_C_sf"/>
</dbReference>
<dbReference type="InterPro" id="IPR001789">
    <property type="entry name" value="Sig_transdc_resp-reg_receiver"/>
</dbReference>
<dbReference type="InterPro" id="IPR011006">
    <property type="entry name" value="CheY-like_superfamily"/>
</dbReference>
<dbReference type="SUPFAM" id="SSF47384">
    <property type="entry name" value="Homodimeric domain of signal transducing histidine kinase"/>
    <property type="match status" value="1"/>
</dbReference>
<evidence type="ECO:0000259" key="6">
    <source>
        <dbReference type="PROSITE" id="PS50110"/>
    </source>
</evidence>
<gene>
    <name evidence="7" type="ORF">LZ012_07460</name>
</gene>
<dbReference type="PROSITE" id="PS50109">
    <property type="entry name" value="HIS_KIN"/>
    <property type="match status" value="1"/>
</dbReference>
<keyword evidence="8" id="KW-1185">Reference proteome</keyword>
<dbReference type="EMBL" id="JAKLTN010000001">
    <property type="protein sequence ID" value="MCG2576828.1"/>
    <property type="molecule type" value="Genomic_DNA"/>
</dbReference>
<dbReference type="Gene3D" id="3.40.50.2300">
    <property type="match status" value="1"/>
</dbReference>
<evidence type="ECO:0000256" key="1">
    <source>
        <dbReference type="ARBA" id="ARBA00000085"/>
    </source>
</evidence>
<dbReference type="SUPFAM" id="SSF55874">
    <property type="entry name" value="ATPase domain of HSP90 chaperone/DNA topoisomerase II/histidine kinase"/>
    <property type="match status" value="1"/>
</dbReference>
<dbReference type="PANTHER" id="PTHR45339:SF5">
    <property type="entry name" value="HISTIDINE KINASE"/>
    <property type="match status" value="1"/>
</dbReference>
<comment type="caution">
    <text evidence="7">The sequence shown here is derived from an EMBL/GenBank/DDBJ whole genome shotgun (WGS) entry which is preliminary data.</text>
</comment>
<feature type="domain" description="Histidine kinase" evidence="5">
    <location>
        <begin position="288"/>
        <end position="509"/>
    </location>
</feature>
<reference evidence="7" key="1">
    <citation type="submission" date="2022-01" db="EMBL/GenBank/DDBJ databases">
        <authorList>
            <person name="Jo J.-H."/>
            <person name="Im W.-T."/>
        </authorList>
    </citation>
    <scope>NUCLEOTIDE SEQUENCE</scope>
    <source>
        <strain evidence="7">XY25</strain>
    </source>
</reference>
<name>A0ABS9K0Z7_9RHOO</name>
<evidence type="ECO:0000259" key="5">
    <source>
        <dbReference type="PROSITE" id="PS50109"/>
    </source>
</evidence>
<dbReference type="SMART" id="SM00448">
    <property type="entry name" value="REC"/>
    <property type="match status" value="1"/>
</dbReference>
<keyword evidence="7" id="KW-0547">Nucleotide-binding</keyword>
<dbReference type="Gene3D" id="1.10.287.130">
    <property type="match status" value="1"/>
</dbReference>
<feature type="modified residue" description="4-aspartylphosphate" evidence="4">
    <location>
        <position position="586"/>
    </location>
</feature>
<evidence type="ECO:0000256" key="2">
    <source>
        <dbReference type="ARBA" id="ARBA00012438"/>
    </source>
</evidence>
<dbReference type="PROSITE" id="PS50110">
    <property type="entry name" value="RESPONSE_REGULATORY"/>
    <property type="match status" value="1"/>
</dbReference>
<dbReference type="SMART" id="SM00388">
    <property type="entry name" value="HisKA"/>
    <property type="match status" value="1"/>
</dbReference>
<dbReference type="SUPFAM" id="SSF52172">
    <property type="entry name" value="CheY-like"/>
    <property type="match status" value="1"/>
</dbReference>
<dbReference type="CDD" id="cd00082">
    <property type="entry name" value="HisKA"/>
    <property type="match status" value="1"/>
</dbReference>
<dbReference type="InterPro" id="IPR005467">
    <property type="entry name" value="His_kinase_dom"/>
</dbReference>
<proteinExistence type="predicted"/>
<dbReference type="RefSeq" id="WP_275709158.1">
    <property type="nucleotide sequence ID" value="NZ_JAKLTN010000001.1"/>
</dbReference>